<organism evidence="2 3">
    <name type="scientific">Asticcacaulis currens</name>
    <dbReference type="NCBI Taxonomy" id="2984210"/>
    <lineage>
        <taxon>Bacteria</taxon>
        <taxon>Pseudomonadati</taxon>
        <taxon>Pseudomonadota</taxon>
        <taxon>Alphaproteobacteria</taxon>
        <taxon>Caulobacterales</taxon>
        <taxon>Caulobacteraceae</taxon>
        <taxon>Asticcacaulis</taxon>
    </lineage>
</organism>
<feature type="region of interest" description="Disordered" evidence="1">
    <location>
        <begin position="131"/>
        <end position="173"/>
    </location>
</feature>
<name>A0ABT5IEY0_9CAUL</name>
<protein>
    <submittedName>
        <fullName evidence="2">Uncharacterized protein</fullName>
    </submittedName>
</protein>
<keyword evidence="3" id="KW-1185">Reference proteome</keyword>
<sequence length="173" mass="19073">MMMQYSVFEKGRSAPGKPHHMYVVIEDSETGEKWIARGGPDAKGIMFFAKALTDTLKLTSEVTTADKNQDTQVIKEGNKLVSILDSTVIEGISGREAANQDQEYSNAVNEAAIDYTAHSNSNSFAAGAYKDLTGRSAGNSDNWGKDRDPSQMTQFRLNKDDAWQSRLQDAKNE</sequence>
<evidence type="ECO:0000313" key="2">
    <source>
        <dbReference type="EMBL" id="MDC7694420.1"/>
    </source>
</evidence>
<dbReference type="Proteomes" id="UP001216595">
    <property type="component" value="Unassembled WGS sequence"/>
</dbReference>
<dbReference type="EMBL" id="JAQQKW010000004">
    <property type="protein sequence ID" value="MDC7694420.1"/>
    <property type="molecule type" value="Genomic_DNA"/>
</dbReference>
<proteinExistence type="predicted"/>
<gene>
    <name evidence="2" type="ORF">PQU94_09015</name>
</gene>
<evidence type="ECO:0000256" key="1">
    <source>
        <dbReference type="SAM" id="MobiDB-lite"/>
    </source>
</evidence>
<dbReference type="RefSeq" id="WP_272741129.1">
    <property type="nucleotide sequence ID" value="NZ_JAQQKW010000004.1"/>
</dbReference>
<accession>A0ABT5IEY0</accession>
<feature type="compositionally biased region" description="Basic and acidic residues" evidence="1">
    <location>
        <begin position="157"/>
        <end position="173"/>
    </location>
</feature>
<comment type="caution">
    <text evidence="2">The sequence shown here is derived from an EMBL/GenBank/DDBJ whole genome shotgun (WGS) entry which is preliminary data.</text>
</comment>
<reference evidence="2 3" key="1">
    <citation type="submission" date="2023-01" db="EMBL/GenBank/DDBJ databases">
        <title>Novel species of the genus Asticcacaulis isolated from rivers.</title>
        <authorList>
            <person name="Lu H."/>
        </authorList>
    </citation>
    <scope>NUCLEOTIDE SEQUENCE [LARGE SCALE GENOMIC DNA]</scope>
    <source>
        <strain evidence="2 3">DXS10W</strain>
    </source>
</reference>
<evidence type="ECO:0000313" key="3">
    <source>
        <dbReference type="Proteomes" id="UP001216595"/>
    </source>
</evidence>